<dbReference type="GO" id="GO:0005634">
    <property type="term" value="C:nucleus"/>
    <property type="evidence" value="ECO:0007669"/>
    <property type="project" value="UniProtKB-SubCell"/>
</dbReference>
<dbReference type="GO" id="GO:0008033">
    <property type="term" value="P:tRNA processing"/>
    <property type="evidence" value="ECO:0007669"/>
    <property type="project" value="UniProtKB-KW"/>
</dbReference>
<dbReference type="SMART" id="SM01144">
    <property type="entry name" value="DTW"/>
    <property type="match status" value="1"/>
</dbReference>
<evidence type="ECO:0000256" key="12">
    <source>
        <dbReference type="SAM" id="MobiDB-lite"/>
    </source>
</evidence>
<dbReference type="Pfam" id="PF03942">
    <property type="entry name" value="DTW"/>
    <property type="match status" value="1"/>
</dbReference>
<keyword evidence="6" id="KW-0539">Nucleus</keyword>
<reference evidence="15" key="1">
    <citation type="journal article" date="2018" name="Nat. Microbiol.">
        <title>Leveraging single-cell genomics to expand the fungal tree of life.</title>
        <authorList>
            <person name="Ahrendt S.R."/>
            <person name="Quandt C.A."/>
            <person name="Ciobanu D."/>
            <person name="Clum A."/>
            <person name="Salamov A."/>
            <person name="Andreopoulos B."/>
            <person name="Cheng J.F."/>
            <person name="Woyke T."/>
            <person name="Pelin A."/>
            <person name="Henrissat B."/>
            <person name="Reynolds N.K."/>
            <person name="Benny G.L."/>
            <person name="Smith M.E."/>
            <person name="James T.Y."/>
            <person name="Grigoriev I.V."/>
        </authorList>
    </citation>
    <scope>NUCLEOTIDE SEQUENCE [LARGE SCALE GENOMIC DNA]</scope>
    <source>
        <strain evidence="15">RSA 1356</strain>
    </source>
</reference>
<sequence length="264" mass="30305">MAAVNPAKSEAALHGQQAPTLSDSTPAETTAPTVLDDLRVSSTDVLARIPKRQQCVKCKKSVMYFCYYCYGVVGCDRSEIPTVQLPVKLDVVKHVKEKDGKSTAVHAKILAPDDVEIHAYPDNVPDYDCSGRTLLLFPGEDARCLEDIEPGSFDRLVVIDGTWNQAKAMVRYSPVLGRLPKVAIRAQRTYFWRFQNLDDGHLATIEAIYHFYREYHQAYATTPYNGEYDDLLFYFKYFYDMIQKKYRESGKNFTQRYRGDYIRY</sequence>
<evidence type="ECO:0000313" key="15">
    <source>
        <dbReference type="Proteomes" id="UP000271241"/>
    </source>
</evidence>
<evidence type="ECO:0000256" key="2">
    <source>
        <dbReference type="ARBA" id="ARBA00012386"/>
    </source>
</evidence>
<dbReference type="InterPro" id="IPR051521">
    <property type="entry name" value="tRNA_Mod/Golgi_Maint"/>
</dbReference>
<name>A0A4P9XT12_9FUNG</name>
<feature type="compositionally biased region" description="Polar residues" evidence="12">
    <location>
        <begin position="17"/>
        <end position="29"/>
    </location>
</feature>
<evidence type="ECO:0000256" key="4">
    <source>
        <dbReference type="ARBA" id="ARBA00022691"/>
    </source>
</evidence>
<evidence type="ECO:0000256" key="3">
    <source>
        <dbReference type="ARBA" id="ARBA00022679"/>
    </source>
</evidence>
<dbReference type="EMBL" id="KZ992540">
    <property type="protein sequence ID" value="RKP09122.1"/>
    <property type="molecule type" value="Genomic_DNA"/>
</dbReference>
<proteinExistence type="inferred from homology"/>
<evidence type="ECO:0000256" key="5">
    <source>
        <dbReference type="ARBA" id="ARBA00022694"/>
    </source>
</evidence>
<dbReference type="GO" id="GO:0016432">
    <property type="term" value="F:tRNA-uridine aminocarboxypropyltransferase activity"/>
    <property type="evidence" value="ECO:0007669"/>
    <property type="project" value="UniProtKB-EC"/>
</dbReference>
<dbReference type="EC" id="2.5.1.25" evidence="2"/>
<evidence type="ECO:0000256" key="10">
    <source>
        <dbReference type="ARBA" id="ARBA00042508"/>
    </source>
</evidence>
<evidence type="ECO:0000256" key="1">
    <source>
        <dbReference type="ARBA" id="ARBA00004123"/>
    </source>
</evidence>
<comment type="catalytic activity">
    <reaction evidence="11">
        <text>a uridine in tRNA + S-adenosyl-L-methionine = a 3-[(3S)-3-amino-3-carboxypropyl]uridine in tRNA + S-methyl-5'-thioadenosine + H(+)</text>
        <dbReference type="Rhea" id="RHEA:62432"/>
        <dbReference type="Rhea" id="RHEA-COMP:13339"/>
        <dbReference type="Rhea" id="RHEA-COMP:16092"/>
        <dbReference type="ChEBI" id="CHEBI:15378"/>
        <dbReference type="ChEBI" id="CHEBI:17509"/>
        <dbReference type="ChEBI" id="CHEBI:59789"/>
        <dbReference type="ChEBI" id="CHEBI:65315"/>
        <dbReference type="ChEBI" id="CHEBI:82930"/>
        <dbReference type="EC" id="2.5.1.25"/>
    </reaction>
</comment>
<feature type="region of interest" description="Disordered" evidence="12">
    <location>
        <begin position="1"/>
        <end position="29"/>
    </location>
</feature>
<dbReference type="PANTHER" id="PTHR15627">
    <property type="entry name" value="NATURAL KILLER CELL-SPECIFIC ANTIGEN KLIP1"/>
    <property type="match status" value="1"/>
</dbReference>
<keyword evidence="5" id="KW-0819">tRNA processing</keyword>
<dbReference type="OrthoDB" id="660555at2759"/>
<dbReference type="Proteomes" id="UP000271241">
    <property type="component" value="Unassembled WGS sequence"/>
</dbReference>
<dbReference type="STRING" id="78915.A0A4P9XT12"/>
<keyword evidence="4" id="KW-0949">S-adenosyl-L-methionine</keyword>
<comment type="similarity">
    <text evidence="8">Belongs to the TDD superfamily. DTWD1 family.</text>
</comment>
<accession>A0A4P9XT12</accession>
<keyword evidence="3" id="KW-0808">Transferase</keyword>
<dbReference type="AlphaFoldDB" id="A0A4P9XT12"/>
<comment type="subcellular location">
    <subcellularLocation>
        <location evidence="1">Nucleus</location>
    </subcellularLocation>
</comment>
<evidence type="ECO:0000256" key="7">
    <source>
        <dbReference type="ARBA" id="ARBA00037050"/>
    </source>
</evidence>
<dbReference type="PANTHER" id="PTHR15627:SF8">
    <property type="entry name" value="TRNA-URIDINE AMINOCARBOXYPROPYLTRANSFERASE 1"/>
    <property type="match status" value="1"/>
</dbReference>
<evidence type="ECO:0000256" key="6">
    <source>
        <dbReference type="ARBA" id="ARBA00023242"/>
    </source>
</evidence>
<evidence type="ECO:0000259" key="13">
    <source>
        <dbReference type="SMART" id="SM01144"/>
    </source>
</evidence>
<keyword evidence="15" id="KW-1185">Reference proteome</keyword>
<comment type="function">
    <text evidence="7">Catalyzes the formation of 3-(3-amino-3-carboxypropyl)uridine (acp3U) at position 20 in the D-loop of several cytoplasmic tRNAs (acp3U(20)).</text>
</comment>
<evidence type="ECO:0000256" key="11">
    <source>
        <dbReference type="ARBA" id="ARBA00048718"/>
    </source>
</evidence>
<dbReference type="InterPro" id="IPR005636">
    <property type="entry name" value="DTW"/>
</dbReference>
<feature type="domain" description="DTW" evidence="13">
    <location>
        <begin position="62"/>
        <end position="247"/>
    </location>
</feature>
<organism evidence="14 15">
    <name type="scientific">Thamnocephalis sphaerospora</name>
    <dbReference type="NCBI Taxonomy" id="78915"/>
    <lineage>
        <taxon>Eukaryota</taxon>
        <taxon>Fungi</taxon>
        <taxon>Fungi incertae sedis</taxon>
        <taxon>Zoopagomycota</taxon>
        <taxon>Zoopagomycotina</taxon>
        <taxon>Zoopagomycetes</taxon>
        <taxon>Zoopagales</taxon>
        <taxon>Sigmoideomycetaceae</taxon>
        <taxon>Thamnocephalis</taxon>
    </lineage>
</organism>
<evidence type="ECO:0000256" key="9">
    <source>
        <dbReference type="ARBA" id="ARBA00039242"/>
    </source>
</evidence>
<evidence type="ECO:0000313" key="14">
    <source>
        <dbReference type="EMBL" id="RKP09122.1"/>
    </source>
</evidence>
<gene>
    <name evidence="14" type="ORF">THASP1DRAFT_34481</name>
</gene>
<protein>
    <recommendedName>
        <fullName evidence="9">tRNA-uridine aminocarboxypropyltransferase 1</fullName>
        <ecNumber evidence="2">2.5.1.25</ecNumber>
    </recommendedName>
    <alternativeName>
        <fullName evidence="10">DTW domain-containing protein 1</fullName>
    </alternativeName>
</protein>
<evidence type="ECO:0000256" key="8">
    <source>
        <dbReference type="ARBA" id="ARBA00038290"/>
    </source>
</evidence>